<dbReference type="STRING" id="1005048.CFU_3918"/>
<reference evidence="2" key="6">
    <citation type="submission" date="2011-05" db="EMBL/GenBank/DDBJ databases">
        <title>Complete sequence of Collimonas fungivorans Ter331.</title>
        <authorList>
            <person name="Leveau J.H."/>
        </authorList>
    </citation>
    <scope>NUCLEOTIDE SEQUENCE [LARGE SCALE GENOMIC DNA]</scope>
    <source>
        <strain evidence="2">Ter331</strain>
    </source>
</reference>
<evidence type="ECO:0000313" key="1">
    <source>
        <dbReference type="EMBL" id="AEK63741.1"/>
    </source>
</evidence>
<reference evidence="1 2" key="2">
    <citation type="journal article" date="2006" name="J. Microbiol. Methods">
        <title>Genomic flank-sequencing of plasposon insertion sites for rapid identification of functional genes.</title>
        <authorList>
            <person name="Leveau J.H."/>
            <person name="Gerards S."/>
            <person name="Fritsche K."/>
            <person name="Zondag G."/>
            <person name="van Veen J.A."/>
        </authorList>
    </citation>
    <scope>NUCLEOTIDE SEQUENCE [LARGE SCALE GENOMIC DNA]</scope>
    <source>
        <strain evidence="1 2">Ter331</strain>
    </source>
</reference>
<name>G0ADW8_COLFT</name>
<accession>G0ADW8</accession>
<dbReference type="AlphaFoldDB" id="G0ADW8"/>
<organism evidence="1 2">
    <name type="scientific">Collimonas fungivorans (strain Ter331)</name>
    <dbReference type="NCBI Taxonomy" id="1005048"/>
    <lineage>
        <taxon>Bacteria</taxon>
        <taxon>Pseudomonadati</taxon>
        <taxon>Pseudomonadota</taxon>
        <taxon>Betaproteobacteria</taxon>
        <taxon>Burkholderiales</taxon>
        <taxon>Oxalobacteraceae</taxon>
        <taxon>Collimonas</taxon>
    </lineage>
</organism>
<reference evidence="1 2" key="4">
    <citation type="journal article" date="2010" name="Environ. Microbiol.">
        <title>The bacterial genus Collimonas: mycophagy, weathering and other adaptive solutions to life in oligotrophic soil environments.</title>
        <authorList>
            <person name="Leveau J.H."/>
            <person name="Uroz S."/>
            <person name="de Boer W."/>
        </authorList>
    </citation>
    <scope>NUCLEOTIDE SEQUENCE [LARGE SCALE GENOMIC DNA]</scope>
    <source>
        <strain evidence="1 2">Ter331</strain>
    </source>
</reference>
<dbReference type="HOGENOM" id="CLU_2506976_0_0_4"/>
<reference evidence="1 2" key="3">
    <citation type="journal article" date="2008" name="FEMS Microbiol. Ecol.">
        <title>Identification and characterization of genes underlying chitinolysis in Collimonas fungivorans Ter331.</title>
        <authorList>
            <person name="Fritsche K."/>
            <person name="de Boer W."/>
            <person name="Gerards S."/>
            <person name="van den Berg M."/>
            <person name="van Veen J.A."/>
            <person name="Leveau J.H."/>
        </authorList>
    </citation>
    <scope>NUCLEOTIDE SEQUENCE [LARGE SCALE GENOMIC DNA]</scope>
    <source>
        <strain evidence="1 2">Ter331</strain>
    </source>
</reference>
<reference evidence="1 2" key="5">
    <citation type="journal article" date="2011" name="ISME J.">
        <title>Dual transcriptional profiling of a bacterial/fungal confrontation: Collimonas fungivorans versus Aspergillus niger.</title>
        <authorList>
            <person name="Mela F."/>
            <person name="Fritsche K."/>
            <person name="de Boer W."/>
            <person name="van Veen J.A."/>
            <person name="de Graaff L.H."/>
            <person name="van den Berg M."/>
            <person name="Leveau J.H."/>
        </authorList>
    </citation>
    <scope>NUCLEOTIDE SEQUENCE [LARGE SCALE GENOMIC DNA]</scope>
    <source>
        <strain evidence="1 2">Ter331</strain>
    </source>
</reference>
<keyword evidence="2" id="KW-1185">Reference proteome</keyword>
<proteinExistence type="predicted"/>
<gene>
    <name evidence="1" type="ordered locus">CFU_3918</name>
</gene>
<dbReference type="KEGG" id="cfu:CFU_3918"/>
<evidence type="ECO:0000313" key="2">
    <source>
        <dbReference type="Proteomes" id="UP000008392"/>
    </source>
</evidence>
<dbReference type="Proteomes" id="UP000008392">
    <property type="component" value="Chromosome"/>
</dbReference>
<reference evidence="1 2" key="1">
    <citation type="journal article" date="2004" name="Environ. Microbiol.">
        <title>Phylogeny-function analysis of (meta)genomic libraries: screening for expression of ribosomal RNA genes by large-insert library fluorescent in situ hybridization (LIL-FISH).</title>
        <authorList>
            <person name="Leveau J.H."/>
            <person name="Gerards S."/>
            <person name="de Boer W."/>
            <person name="van Veen J.A."/>
        </authorList>
    </citation>
    <scope>NUCLEOTIDE SEQUENCE [LARGE SCALE GENOMIC DNA]</scope>
    <source>
        <strain evidence="1 2">Ter331</strain>
    </source>
</reference>
<protein>
    <submittedName>
        <fullName evidence="1">Uncharacterized protein</fullName>
    </submittedName>
</protein>
<sequence length="85" mass="10032">MFDRRQHRESRVLRMKIKRWIIRNPDNSASLDSPKRSRPENPFGRKACHITIFLFPSGIIYPRLSDCSIDNCQANLSRREENGCK</sequence>
<dbReference type="EMBL" id="CP002745">
    <property type="protein sequence ID" value="AEK63741.1"/>
    <property type="molecule type" value="Genomic_DNA"/>
</dbReference>